<evidence type="ECO:0000313" key="3">
    <source>
        <dbReference type="WBParaSite" id="PgR029_g035_t01"/>
    </source>
</evidence>
<accession>A0A915B9H9</accession>
<keyword evidence="1" id="KW-0732">Signal</keyword>
<organism evidence="2 3">
    <name type="scientific">Parascaris univalens</name>
    <name type="common">Nematode worm</name>
    <dbReference type="NCBI Taxonomy" id="6257"/>
    <lineage>
        <taxon>Eukaryota</taxon>
        <taxon>Metazoa</taxon>
        <taxon>Ecdysozoa</taxon>
        <taxon>Nematoda</taxon>
        <taxon>Chromadorea</taxon>
        <taxon>Rhabditida</taxon>
        <taxon>Spirurina</taxon>
        <taxon>Ascaridomorpha</taxon>
        <taxon>Ascaridoidea</taxon>
        <taxon>Ascarididae</taxon>
        <taxon>Parascaris</taxon>
    </lineage>
</organism>
<evidence type="ECO:0000313" key="2">
    <source>
        <dbReference type="Proteomes" id="UP000887569"/>
    </source>
</evidence>
<dbReference type="Proteomes" id="UP000887569">
    <property type="component" value="Unplaced"/>
</dbReference>
<name>A0A915B9H9_PARUN</name>
<feature type="chain" id="PRO_5036780301" evidence="1">
    <location>
        <begin position="24"/>
        <end position="254"/>
    </location>
</feature>
<dbReference type="AlphaFoldDB" id="A0A915B9H9"/>
<evidence type="ECO:0000256" key="1">
    <source>
        <dbReference type="SAM" id="SignalP"/>
    </source>
</evidence>
<proteinExistence type="predicted"/>
<feature type="signal peptide" evidence="1">
    <location>
        <begin position="1"/>
        <end position="23"/>
    </location>
</feature>
<reference evidence="3" key="1">
    <citation type="submission" date="2022-11" db="UniProtKB">
        <authorList>
            <consortium name="WormBaseParasite"/>
        </authorList>
    </citation>
    <scope>IDENTIFICATION</scope>
</reference>
<sequence length="254" mass="27783">MLMENIFRAVFTVVICTSTVVESLQCISCRAENAICDDENYCTTAENGYCVFQQQLDAYGNVLSTIKACHTENYIRAGDILVTQIGSCINTDVSGSGTIYRTYLCNNTDMCNIDCVDNILSTTSTTMLRTSSKRALICYSCDQEAENCFNGSCNTHSDGYCLFERQKLNVGGAIRYRSIKRCLSTAHALSPRGSIITTTNQCVQSDCIVSTNTPSNIVSTNTPSNIVSTTTTSSATRRAILIWIVFLLSLISIV</sequence>
<protein>
    <submittedName>
        <fullName evidence="3">Sodefrin-like factor</fullName>
    </submittedName>
</protein>
<keyword evidence="2" id="KW-1185">Reference proteome</keyword>
<dbReference type="WBParaSite" id="PgR029_g035_t01">
    <property type="protein sequence ID" value="PgR029_g035_t01"/>
    <property type="gene ID" value="PgR029_g035"/>
</dbReference>